<dbReference type="Proteomes" id="UP000664859">
    <property type="component" value="Unassembled WGS sequence"/>
</dbReference>
<sequence length="132" mass="13885">MALTALNSTAVTELGRNEDPPARRYQELLRALRAESADGVSTSKHTTSTAAELAWPAITTTPTITGGVLKGSPAAVAAGNQAERCGASKTRAKSEHCQMYNHSPCTRCIRLLPPQMLPLALQVLPDDMSGAA</sequence>
<dbReference type="EMBL" id="JAFCMP010000007">
    <property type="protein sequence ID" value="KAG5192311.1"/>
    <property type="molecule type" value="Genomic_DNA"/>
</dbReference>
<gene>
    <name evidence="1" type="ORF">JKP88DRAFT_250851</name>
</gene>
<dbReference type="AlphaFoldDB" id="A0A836CQV9"/>
<keyword evidence="2" id="KW-1185">Reference proteome</keyword>
<reference evidence="1" key="1">
    <citation type="submission" date="2021-02" db="EMBL/GenBank/DDBJ databases">
        <title>First Annotated Genome of the Yellow-green Alga Tribonema minus.</title>
        <authorList>
            <person name="Mahan K.M."/>
        </authorList>
    </citation>
    <scope>NUCLEOTIDE SEQUENCE</scope>
    <source>
        <strain evidence="1">UTEX B ZZ1240</strain>
    </source>
</reference>
<organism evidence="1 2">
    <name type="scientific">Tribonema minus</name>
    <dbReference type="NCBI Taxonomy" id="303371"/>
    <lineage>
        <taxon>Eukaryota</taxon>
        <taxon>Sar</taxon>
        <taxon>Stramenopiles</taxon>
        <taxon>Ochrophyta</taxon>
        <taxon>PX clade</taxon>
        <taxon>Xanthophyceae</taxon>
        <taxon>Tribonematales</taxon>
        <taxon>Tribonemataceae</taxon>
        <taxon>Tribonema</taxon>
    </lineage>
</organism>
<comment type="caution">
    <text evidence="1">The sequence shown here is derived from an EMBL/GenBank/DDBJ whole genome shotgun (WGS) entry which is preliminary data.</text>
</comment>
<accession>A0A836CQV9</accession>
<protein>
    <submittedName>
        <fullName evidence="1">Uncharacterized protein</fullName>
    </submittedName>
</protein>
<name>A0A836CQV9_9STRA</name>
<evidence type="ECO:0000313" key="2">
    <source>
        <dbReference type="Proteomes" id="UP000664859"/>
    </source>
</evidence>
<evidence type="ECO:0000313" key="1">
    <source>
        <dbReference type="EMBL" id="KAG5192311.1"/>
    </source>
</evidence>
<proteinExistence type="predicted"/>